<sequence length="211" mass="24015">MLQDKWSSLWLRAGGRANGWLRPYERLLMRYAEPHRRYHTLAHVRHCLREFDAIRDLADHADSVEMAVWFHDAIYDTRAKDSEARSAELARNVLDVGGFREEFGERVAELIMATSHAAPPTFNDAALLVEADLAILGQPEAVFDEYERGIRREYAWVDDASFAAARAAALESFLRRPVIFAVHSLHDAYEAAARANLARSIDRLRRGEIPA</sequence>
<dbReference type="SUPFAM" id="SSF109604">
    <property type="entry name" value="HD-domain/PDEase-like"/>
    <property type="match status" value="1"/>
</dbReference>
<dbReference type="PANTHER" id="PTHR21174:SF0">
    <property type="entry name" value="HD PHOSPHOHYDROLASE FAMILY PROTEIN-RELATED"/>
    <property type="match status" value="1"/>
</dbReference>
<evidence type="ECO:0000313" key="1">
    <source>
        <dbReference type="EMBL" id="ALV85572.1"/>
    </source>
</evidence>
<evidence type="ECO:0008006" key="2">
    <source>
        <dbReference type="Google" id="ProtNLM"/>
    </source>
</evidence>
<proteinExistence type="predicted"/>
<name>A0A0U3USX5_9BACT</name>
<accession>A0A0U3USX5</accession>
<dbReference type="InterPro" id="IPR009218">
    <property type="entry name" value="HD_phosphohydro"/>
</dbReference>
<dbReference type="PANTHER" id="PTHR21174">
    <property type="match status" value="1"/>
</dbReference>
<reference evidence="1" key="1">
    <citation type="journal article" date="2015" name="J. Microbiol. Biotechnol.">
        <title>Functional Metagenome Mining of Soil for a Novel Gentamicin Resistance Gene.</title>
        <authorList>
            <person name="Im H."/>
            <person name="Kim K.M."/>
            <person name="Lee S.H."/>
            <person name="Ryu C.M."/>
        </authorList>
    </citation>
    <scope>NUCLEOTIDE SEQUENCE</scope>
</reference>
<dbReference type="PIRSF" id="PIRSF035170">
    <property type="entry name" value="HD_phosphohydro"/>
    <property type="match status" value="1"/>
</dbReference>
<organism evidence="1">
    <name type="scientific">uncultured bacterium pA1</name>
    <dbReference type="NCBI Taxonomy" id="1776268"/>
    <lineage>
        <taxon>Bacteria</taxon>
        <taxon>environmental samples</taxon>
    </lineage>
</organism>
<dbReference type="EMBL" id="KU240005">
    <property type="protein sequence ID" value="ALV85572.1"/>
    <property type="molecule type" value="Genomic_DNA"/>
</dbReference>
<dbReference type="Gene3D" id="1.10.3210.10">
    <property type="entry name" value="Hypothetical protein af1432"/>
    <property type="match status" value="1"/>
</dbReference>
<dbReference type="AlphaFoldDB" id="A0A0U3USX5"/>
<protein>
    <recommendedName>
        <fullName evidence="2">N-methyl-D-aspartate receptor NMDAR2C subunit</fullName>
    </recommendedName>
</protein>